<organism evidence="3 4">
    <name type="scientific">Desulfosarcina ovata subsp. sediminis</name>
    <dbReference type="NCBI Taxonomy" id="885957"/>
    <lineage>
        <taxon>Bacteria</taxon>
        <taxon>Pseudomonadati</taxon>
        <taxon>Thermodesulfobacteriota</taxon>
        <taxon>Desulfobacteria</taxon>
        <taxon>Desulfobacterales</taxon>
        <taxon>Desulfosarcinaceae</taxon>
        <taxon>Desulfosarcina</taxon>
    </lineage>
</organism>
<dbReference type="RefSeq" id="WP_155309268.1">
    <property type="nucleotide sequence ID" value="NZ_AP021876.1"/>
</dbReference>
<feature type="chain" id="PRO_5030132182" description="Formylmethanofuran dehydrogenase subunit E domain-containing protein" evidence="1">
    <location>
        <begin position="30"/>
        <end position="396"/>
    </location>
</feature>
<keyword evidence="1" id="KW-0732">Signal</keyword>
<name>A0A5K7ZR66_9BACT</name>
<evidence type="ECO:0000259" key="2">
    <source>
        <dbReference type="Pfam" id="PF02663"/>
    </source>
</evidence>
<dbReference type="SUPFAM" id="SSF143555">
    <property type="entry name" value="FwdE-like"/>
    <property type="match status" value="1"/>
</dbReference>
<sequence length="396" mass="43251">MFRQKRTAVKTVVVSISMMFLLITGFAFSASARDCSTDSDYTYWKTVGRQAATKAVKMLSRSSHRFNGAKGYIALTNAGYAEVDEQSTMAALDGLVQVLGVGRGDNSLVEIHSAAEKALWFAVYQPRSGYCAYLEVDPDAVYAGCCGKHKKSSQFFSTTACEKINAEHLYANEEIYAEKFDAEIFGGNEFRIVTIANAVAEGAPVYAIRAFEFHDHYCPGVTSGIIEALYAKSYFSNPGGSYFVHTVQPWCKEDAFLSMLNATPGKRGYAVAYATDADIDGWPEWADGDGVGDVGVSADTIVYYQDPDSGVWDGIVLGFDWADLSDTCGNYTNSTINKLCMDLYYLEKMDEPETFVKVLAEFELNGSVVPKSLARPGVDTINVLESNAASFATPEE</sequence>
<accession>A0A5K7ZR66</accession>
<evidence type="ECO:0000313" key="4">
    <source>
        <dbReference type="Proteomes" id="UP000425960"/>
    </source>
</evidence>
<evidence type="ECO:0000256" key="1">
    <source>
        <dbReference type="SAM" id="SignalP"/>
    </source>
</evidence>
<dbReference type="Proteomes" id="UP000425960">
    <property type="component" value="Chromosome"/>
</dbReference>
<evidence type="ECO:0000313" key="3">
    <source>
        <dbReference type="EMBL" id="BBO80653.1"/>
    </source>
</evidence>
<dbReference type="AlphaFoldDB" id="A0A5K7ZR66"/>
<dbReference type="Gene3D" id="3.30.1330.130">
    <property type="match status" value="1"/>
</dbReference>
<dbReference type="Pfam" id="PF02663">
    <property type="entry name" value="FmdE"/>
    <property type="match status" value="1"/>
</dbReference>
<gene>
    <name evidence="3" type="ORF">DSCO28_12190</name>
</gene>
<proteinExistence type="predicted"/>
<dbReference type="KEGG" id="dov:DSCO28_12190"/>
<reference evidence="3 4" key="1">
    <citation type="submission" date="2019-11" db="EMBL/GenBank/DDBJ databases">
        <title>Comparative genomics of hydrocarbon-degrading Desulfosarcina strains.</title>
        <authorList>
            <person name="Watanabe M."/>
            <person name="Kojima H."/>
            <person name="Fukui M."/>
        </authorList>
    </citation>
    <scope>NUCLEOTIDE SEQUENCE [LARGE SCALE GENOMIC DNA]</scope>
    <source>
        <strain evidence="3 4">28bB2T</strain>
    </source>
</reference>
<feature type="domain" description="Formylmethanofuran dehydrogenase subunit E" evidence="2">
    <location>
        <begin position="213"/>
        <end position="269"/>
    </location>
</feature>
<feature type="signal peptide" evidence="1">
    <location>
        <begin position="1"/>
        <end position="29"/>
    </location>
</feature>
<dbReference type="InterPro" id="IPR003814">
    <property type="entry name" value="FmdEsu_dom"/>
</dbReference>
<protein>
    <recommendedName>
        <fullName evidence="2">Formylmethanofuran dehydrogenase subunit E domain-containing protein</fullName>
    </recommendedName>
</protein>
<dbReference type="EMBL" id="AP021876">
    <property type="protein sequence ID" value="BBO80653.1"/>
    <property type="molecule type" value="Genomic_DNA"/>
</dbReference>